<feature type="transmembrane region" description="Helical" evidence="1">
    <location>
        <begin position="151"/>
        <end position="175"/>
    </location>
</feature>
<organism evidence="2 3">
    <name type="scientific">Mesorhizobium tamadayense</name>
    <dbReference type="NCBI Taxonomy" id="425306"/>
    <lineage>
        <taxon>Bacteria</taxon>
        <taxon>Pseudomonadati</taxon>
        <taxon>Pseudomonadota</taxon>
        <taxon>Alphaproteobacteria</taxon>
        <taxon>Hyphomicrobiales</taxon>
        <taxon>Phyllobacteriaceae</taxon>
        <taxon>Mesorhizobium</taxon>
    </lineage>
</organism>
<dbReference type="RefSeq" id="WP_125001450.1">
    <property type="nucleotide sequence ID" value="NZ_RQXT01000024.1"/>
</dbReference>
<sequence length="299" mass="30544">MSAFLGNPMVTTAALPLVLGIALALLSRFVVPASSPVLTLLWAAPLLFFYWDTLGPPVVPPVAASQKLIYLAFAGIIIGLLPARVLGSRTSNLLAVATLVAAFLWLGWRRMASGSLDLPMIATVVVGLLTIIGAARLISTQAAPSPSAEEPFLAPAAVLALSLSGAIVSVLGASIVTGQLLGSLAALTGGWCLVQYVATLHGRAAGGWSKGVEFLLLYAAATVLIQVALLAPKANPAALILSSLPPTVAVLMRGRLQGLLPGMRPLRPPIAGLLIAIPAMLAMLAAIVWAPHGAALGFS</sequence>
<feature type="transmembrane region" description="Helical" evidence="1">
    <location>
        <begin position="212"/>
        <end position="231"/>
    </location>
</feature>
<dbReference type="OrthoDB" id="8078797at2"/>
<proteinExistence type="predicted"/>
<feature type="transmembrane region" description="Helical" evidence="1">
    <location>
        <begin position="181"/>
        <end position="200"/>
    </location>
</feature>
<evidence type="ECO:0000313" key="2">
    <source>
        <dbReference type="EMBL" id="RRH98446.1"/>
    </source>
</evidence>
<keyword evidence="1" id="KW-0812">Transmembrane</keyword>
<dbReference type="AlphaFoldDB" id="A0A3P3FJK3"/>
<protein>
    <submittedName>
        <fullName evidence="2">Uncharacterized protein</fullName>
    </submittedName>
</protein>
<accession>A0A3P3FJK3</accession>
<keyword evidence="1" id="KW-1133">Transmembrane helix</keyword>
<feature type="transmembrane region" description="Helical" evidence="1">
    <location>
        <begin position="120"/>
        <end position="139"/>
    </location>
</feature>
<reference evidence="2 3" key="1">
    <citation type="submission" date="2018-11" db="EMBL/GenBank/DDBJ databases">
        <title>the genome of Mesorhizobium tamadayense DSM 28320.</title>
        <authorList>
            <person name="Gao J."/>
        </authorList>
    </citation>
    <scope>NUCLEOTIDE SEQUENCE [LARGE SCALE GENOMIC DNA]</scope>
    <source>
        <strain evidence="2 3">DSM 28320</strain>
    </source>
</reference>
<feature type="transmembrane region" description="Helical" evidence="1">
    <location>
        <begin position="93"/>
        <end position="108"/>
    </location>
</feature>
<feature type="transmembrane region" description="Helical" evidence="1">
    <location>
        <begin position="67"/>
        <end position="86"/>
    </location>
</feature>
<gene>
    <name evidence="2" type="ORF">EH240_19445</name>
</gene>
<evidence type="ECO:0000256" key="1">
    <source>
        <dbReference type="SAM" id="Phobius"/>
    </source>
</evidence>
<dbReference type="EMBL" id="RQXT01000024">
    <property type="protein sequence ID" value="RRH98446.1"/>
    <property type="molecule type" value="Genomic_DNA"/>
</dbReference>
<keyword evidence="1" id="KW-0472">Membrane</keyword>
<name>A0A3P3FJK3_9HYPH</name>
<dbReference type="Proteomes" id="UP000273786">
    <property type="component" value="Unassembled WGS sequence"/>
</dbReference>
<keyword evidence="3" id="KW-1185">Reference proteome</keyword>
<feature type="transmembrane region" description="Helical" evidence="1">
    <location>
        <begin position="268"/>
        <end position="290"/>
    </location>
</feature>
<evidence type="ECO:0000313" key="3">
    <source>
        <dbReference type="Proteomes" id="UP000273786"/>
    </source>
</evidence>
<comment type="caution">
    <text evidence="2">The sequence shown here is derived from an EMBL/GenBank/DDBJ whole genome shotgun (WGS) entry which is preliminary data.</text>
</comment>